<evidence type="ECO:0008006" key="4">
    <source>
        <dbReference type="Google" id="ProtNLM"/>
    </source>
</evidence>
<reference evidence="2" key="1">
    <citation type="submission" date="2020-09" db="EMBL/GenBank/DDBJ databases">
        <title>Draft Genomes of Bacterial Isolates from North Pond Shallow Sediments.</title>
        <authorList>
            <person name="Kiel Reese B."/>
            <person name="Mullis M."/>
            <person name="Weisend R.E."/>
        </authorList>
    </citation>
    <scope>NUCLEOTIDE SEQUENCE</scope>
    <source>
        <strain evidence="2">KJE-2</strain>
    </source>
</reference>
<keyword evidence="1" id="KW-0812">Transmembrane</keyword>
<evidence type="ECO:0000313" key="3">
    <source>
        <dbReference type="Proteomes" id="UP000621390"/>
    </source>
</evidence>
<proteinExistence type="predicted"/>
<name>A0A8I1GA99_9GAMM</name>
<dbReference type="Proteomes" id="UP000621390">
    <property type="component" value="Unassembled WGS sequence"/>
</dbReference>
<dbReference type="OrthoDB" id="5405464at2"/>
<dbReference type="GeneID" id="78252730"/>
<keyword evidence="1" id="KW-0472">Membrane</keyword>
<protein>
    <recommendedName>
        <fullName evidence="4">Transmembrane protein</fullName>
    </recommendedName>
</protein>
<feature type="transmembrane region" description="Helical" evidence="1">
    <location>
        <begin position="21"/>
        <end position="43"/>
    </location>
</feature>
<sequence>MTMEVNSEHQEQLKKMALVGYILYALSLIIPFASIAAVILAYLKRSEARGTWVESHFNWLIKTFWVGVIGTIIGIILLFVVIGYLVLLAVTIWVIYRVIRGWLALSENKPVIADI</sequence>
<dbReference type="AlphaFoldDB" id="A0A8I1GA99"/>
<dbReference type="EMBL" id="JAEMOP010000002">
    <property type="protein sequence ID" value="MBJ7315292.1"/>
    <property type="molecule type" value="Genomic_DNA"/>
</dbReference>
<keyword evidence="1" id="KW-1133">Transmembrane helix</keyword>
<gene>
    <name evidence="2" type="ORF">JHC11_04720</name>
</gene>
<comment type="caution">
    <text evidence="2">The sequence shown here is derived from an EMBL/GenBank/DDBJ whole genome shotgun (WGS) entry which is preliminary data.</text>
</comment>
<organism evidence="2 3">
    <name type="scientific">Idiomarina abyssalis</name>
    <dbReference type="NCBI Taxonomy" id="86102"/>
    <lineage>
        <taxon>Bacteria</taxon>
        <taxon>Pseudomonadati</taxon>
        <taxon>Pseudomonadota</taxon>
        <taxon>Gammaproteobacteria</taxon>
        <taxon>Alteromonadales</taxon>
        <taxon>Idiomarinaceae</taxon>
        <taxon>Idiomarina</taxon>
    </lineage>
</organism>
<dbReference type="RefSeq" id="WP_054489284.1">
    <property type="nucleotide sequence ID" value="NZ_CAXAWT010000004.1"/>
</dbReference>
<accession>A0A8I1GA99</accession>
<evidence type="ECO:0000313" key="2">
    <source>
        <dbReference type="EMBL" id="MBJ7315292.1"/>
    </source>
</evidence>
<evidence type="ECO:0000256" key="1">
    <source>
        <dbReference type="SAM" id="Phobius"/>
    </source>
</evidence>
<feature type="transmembrane region" description="Helical" evidence="1">
    <location>
        <begin position="63"/>
        <end position="96"/>
    </location>
</feature>